<dbReference type="Pfam" id="PF04298">
    <property type="entry name" value="Zn_peptidase_2"/>
    <property type="match status" value="1"/>
</dbReference>
<keyword evidence="1" id="KW-1133">Transmembrane helix</keyword>
<gene>
    <name evidence="2" type="ORF">TMUPMC115_0661</name>
</gene>
<dbReference type="AlphaFoldDB" id="A0A091C889"/>
<dbReference type="PATRIC" id="fig|1302649.3.peg.667"/>
<sequence>MTQDEVPQARKVLTAAALTYVAAAISVLLQLLRLFLLFGGNRRR</sequence>
<protein>
    <submittedName>
        <fullName evidence="2">Putative metal-dependent peptidase</fullName>
    </submittedName>
</protein>
<name>A0A091C889_9ENTE</name>
<keyword evidence="1" id="KW-0472">Membrane</keyword>
<accession>A0A091C889</accession>
<evidence type="ECO:0000313" key="3">
    <source>
        <dbReference type="Proteomes" id="UP000029380"/>
    </source>
</evidence>
<dbReference type="InterPro" id="IPR007395">
    <property type="entry name" value="Zn_peptidase_2"/>
</dbReference>
<proteinExistence type="predicted"/>
<feature type="transmembrane region" description="Helical" evidence="1">
    <location>
        <begin position="12"/>
        <end position="38"/>
    </location>
</feature>
<keyword evidence="1" id="KW-0812">Transmembrane</keyword>
<reference evidence="2 3" key="1">
    <citation type="submission" date="2014-08" db="EMBL/GenBank/DDBJ databases">
        <title>Genome sequence of Tetragenococcus muriaticus.</title>
        <authorList>
            <person name="Chuea-nongthon C."/>
            <person name="Rodtong S."/>
            <person name="Yongsawatdigul J."/>
            <person name="Steele J.L."/>
            <person name="Liu X.-y."/>
            <person name="Speers J."/>
            <person name="Glasner J.D."/>
            <person name="Neeno-Eckwall E.C."/>
        </authorList>
    </citation>
    <scope>NUCLEOTIDE SEQUENCE [LARGE SCALE GENOMIC DNA]</scope>
    <source>
        <strain evidence="2 3">PMC-11-5</strain>
    </source>
</reference>
<comment type="caution">
    <text evidence="2">The sequence shown here is derived from an EMBL/GenBank/DDBJ whole genome shotgun (WGS) entry which is preliminary data.</text>
</comment>
<dbReference type="Proteomes" id="UP000029380">
    <property type="component" value="Unassembled WGS sequence"/>
</dbReference>
<organism evidence="2 3">
    <name type="scientific">Tetragenococcus muriaticus PMC-11-5</name>
    <dbReference type="NCBI Taxonomy" id="1302649"/>
    <lineage>
        <taxon>Bacteria</taxon>
        <taxon>Bacillati</taxon>
        <taxon>Bacillota</taxon>
        <taxon>Bacilli</taxon>
        <taxon>Lactobacillales</taxon>
        <taxon>Enterococcaceae</taxon>
        <taxon>Tetragenococcus</taxon>
    </lineage>
</organism>
<dbReference type="EMBL" id="JPVU01000071">
    <property type="protein sequence ID" value="KFN92940.1"/>
    <property type="molecule type" value="Genomic_DNA"/>
</dbReference>
<evidence type="ECO:0000256" key="1">
    <source>
        <dbReference type="SAM" id="Phobius"/>
    </source>
</evidence>
<evidence type="ECO:0000313" key="2">
    <source>
        <dbReference type="EMBL" id="KFN92940.1"/>
    </source>
</evidence>